<evidence type="ECO:0008006" key="4">
    <source>
        <dbReference type="Google" id="ProtNLM"/>
    </source>
</evidence>
<dbReference type="PROSITE" id="PS51257">
    <property type="entry name" value="PROKAR_LIPOPROTEIN"/>
    <property type="match status" value="1"/>
</dbReference>
<dbReference type="AlphaFoldDB" id="A0A3P1WVE8"/>
<evidence type="ECO:0000313" key="3">
    <source>
        <dbReference type="Proteomes" id="UP000280935"/>
    </source>
</evidence>
<evidence type="ECO:0000256" key="1">
    <source>
        <dbReference type="SAM" id="SignalP"/>
    </source>
</evidence>
<comment type="caution">
    <text evidence="2">The sequence shown here is derived from an EMBL/GenBank/DDBJ whole genome shotgun (WGS) entry which is preliminary data.</text>
</comment>
<dbReference type="OrthoDB" id="3732432at2"/>
<keyword evidence="1" id="KW-0732">Signal</keyword>
<dbReference type="RefSeq" id="WP_125227759.1">
    <property type="nucleotide sequence ID" value="NZ_RQYT01000012.1"/>
</dbReference>
<sequence>MKLAVRLAVPVLAVAALAGCAPSSSTAAVVAGTTITRGQVDAALEACKTINPRMPELLVVQSLTLREVALKGYEQIGAPVDEAELDKAVRQDPAVKQVEGTACWPVAQGFFLFNAMQTSLEPAQVEVFDQIPVELNPRYGKFDLRDGWDPEGGSLSVLSEK</sequence>
<dbReference type="EMBL" id="RQYT01000012">
    <property type="protein sequence ID" value="RRD49757.1"/>
    <property type="molecule type" value="Genomic_DNA"/>
</dbReference>
<organism evidence="2 3">
    <name type="scientific">Arachnia propionica</name>
    <dbReference type="NCBI Taxonomy" id="1750"/>
    <lineage>
        <taxon>Bacteria</taxon>
        <taxon>Bacillati</taxon>
        <taxon>Actinomycetota</taxon>
        <taxon>Actinomycetes</taxon>
        <taxon>Propionibacteriales</taxon>
        <taxon>Propionibacteriaceae</taxon>
        <taxon>Arachnia</taxon>
    </lineage>
</organism>
<dbReference type="Proteomes" id="UP000280935">
    <property type="component" value="Unassembled WGS sequence"/>
</dbReference>
<evidence type="ECO:0000313" key="2">
    <source>
        <dbReference type="EMBL" id="RRD49757.1"/>
    </source>
</evidence>
<proteinExistence type="predicted"/>
<protein>
    <recommendedName>
        <fullName evidence="4">Lipoprotein</fullName>
    </recommendedName>
</protein>
<name>A0A3P1WVE8_9ACTN</name>
<feature type="chain" id="PRO_5017938269" description="Lipoprotein" evidence="1">
    <location>
        <begin position="28"/>
        <end position="161"/>
    </location>
</feature>
<dbReference type="SUPFAM" id="SSF109998">
    <property type="entry name" value="Triger factor/SurA peptide-binding domain-like"/>
    <property type="match status" value="1"/>
</dbReference>
<reference evidence="2 3" key="1">
    <citation type="submission" date="2018-11" db="EMBL/GenBank/DDBJ databases">
        <title>Genomes From Bacteria Associated with the Canine Oral Cavity: a Test Case for Automated Genome-Based Taxonomic Assignment.</title>
        <authorList>
            <person name="Coil D.A."/>
            <person name="Jospin G."/>
            <person name="Darling A.E."/>
            <person name="Wallis C."/>
            <person name="Davis I.J."/>
            <person name="Harris S."/>
            <person name="Eisen J.A."/>
            <person name="Holcombe L.J."/>
            <person name="O'Flynn C."/>
        </authorList>
    </citation>
    <scope>NUCLEOTIDE SEQUENCE [LARGE SCALE GENOMIC DNA]</scope>
    <source>
        <strain evidence="2 3">OH2822_COT-296</strain>
    </source>
</reference>
<dbReference type="InterPro" id="IPR027304">
    <property type="entry name" value="Trigger_fact/SurA_dom_sf"/>
</dbReference>
<accession>A0A3P1WVE8</accession>
<gene>
    <name evidence="2" type="ORF">EII35_07050</name>
</gene>
<feature type="signal peptide" evidence="1">
    <location>
        <begin position="1"/>
        <end position="27"/>
    </location>
</feature>